<evidence type="ECO:0000256" key="3">
    <source>
        <dbReference type="ARBA" id="ARBA00022806"/>
    </source>
</evidence>
<dbReference type="GO" id="GO:0016787">
    <property type="term" value="F:hydrolase activity"/>
    <property type="evidence" value="ECO:0007669"/>
    <property type="project" value="UniProtKB-KW"/>
</dbReference>
<keyword evidence="1" id="KW-0547">Nucleotide-binding</keyword>
<dbReference type="GO" id="GO:0004386">
    <property type="term" value="F:helicase activity"/>
    <property type="evidence" value="ECO:0007669"/>
    <property type="project" value="UniProtKB-KW"/>
</dbReference>
<dbReference type="HOGENOM" id="CLU_1005848_0_0_1"/>
<dbReference type="PANTHER" id="PTHR18934">
    <property type="entry name" value="ATP-DEPENDENT RNA HELICASE"/>
    <property type="match status" value="1"/>
</dbReference>
<dbReference type="Proteomes" id="UP000015104">
    <property type="component" value="Unassembled WGS sequence"/>
</dbReference>
<organism evidence="7 8">
    <name type="scientific">Tetranychus urticae</name>
    <name type="common">Two-spotted spider mite</name>
    <dbReference type="NCBI Taxonomy" id="32264"/>
    <lineage>
        <taxon>Eukaryota</taxon>
        <taxon>Metazoa</taxon>
        <taxon>Ecdysozoa</taxon>
        <taxon>Arthropoda</taxon>
        <taxon>Chelicerata</taxon>
        <taxon>Arachnida</taxon>
        <taxon>Acari</taxon>
        <taxon>Acariformes</taxon>
        <taxon>Trombidiformes</taxon>
        <taxon>Prostigmata</taxon>
        <taxon>Eleutherengona</taxon>
        <taxon>Raphignathae</taxon>
        <taxon>Tetranychoidea</taxon>
        <taxon>Tetranychidae</taxon>
        <taxon>Tetranychus</taxon>
    </lineage>
</organism>
<dbReference type="InterPro" id="IPR027417">
    <property type="entry name" value="P-loop_NTPase"/>
</dbReference>
<proteinExistence type="inferred from homology"/>
<dbReference type="PANTHER" id="PTHR18934:SF91">
    <property type="entry name" value="PRE-MRNA-SPLICING FACTOR ATP-DEPENDENT RNA HELICASE PRP16"/>
    <property type="match status" value="1"/>
</dbReference>
<dbReference type="SMART" id="SM00847">
    <property type="entry name" value="HA2"/>
    <property type="match status" value="1"/>
</dbReference>
<dbReference type="PROSITE" id="PS51194">
    <property type="entry name" value="HELICASE_CTER"/>
    <property type="match status" value="1"/>
</dbReference>
<comment type="similarity">
    <text evidence="5">Belongs to the DEAD box helicase family. DEAH subfamily. PRP16 sub-subfamily.</text>
</comment>
<dbReference type="Gene3D" id="1.20.120.1080">
    <property type="match status" value="1"/>
</dbReference>
<keyword evidence="2" id="KW-0378">Hydrolase</keyword>
<dbReference type="EMBL" id="CAEY01000458">
    <property type="status" value="NOT_ANNOTATED_CDS"/>
    <property type="molecule type" value="Genomic_DNA"/>
</dbReference>
<dbReference type="Gene3D" id="3.40.50.300">
    <property type="entry name" value="P-loop containing nucleotide triphosphate hydrolases"/>
    <property type="match status" value="1"/>
</dbReference>
<dbReference type="AlphaFoldDB" id="T1JS67"/>
<sequence length="277" mass="30645">MSASSHINTLMDFFGNPNIIEIPGPIAIVITIHLNHPDGDILVFMTEICTRIEFELGRYKETSNFLILPLYSALPAESHSRIIEKISAPASCDKIARKIIVSTNLAETSLTIDGVAYVVDTGFCKQKIFNPELGSEVLASVPISKSAAIQRNIKRNVAEFDFIHTPPPYSLMLALQELTLIKAKDTQGIITETEKKLSTFPLEPQLSAILLKSCSLNCQKEINKIIAMLCTDVMCFVTPFDSKKEAEACRSTYMSPDGDHLTLLNVFDDFIANAMDQ</sequence>
<dbReference type="SUPFAM" id="SSF52540">
    <property type="entry name" value="P-loop containing nucleoside triphosphate hydrolases"/>
    <property type="match status" value="1"/>
</dbReference>
<dbReference type="Pfam" id="PF21010">
    <property type="entry name" value="HA2_C"/>
    <property type="match status" value="1"/>
</dbReference>
<reference evidence="7" key="2">
    <citation type="submission" date="2015-06" db="UniProtKB">
        <authorList>
            <consortium name="EnsemblMetazoa"/>
        </authorList>
    </citation>
    <scope>IDENTIFICATION</scope>
</reference>
<evidence type="ECO:0000313" key="8">
    <source>
        <dbReference type="Proteomes" id="UP000015104"/>
    </source>
</evidence>
<keyword evidence="8" id="KW-1185">Reference proteome</keyword>
<evidence type="ECO:0000256" key="4">
    <source>
        <dbReference type="ARBA" id="ARBA00022840"/>
    </source>
</evidence>
<dbReference type="CDD" id="cd18791">
    <property type="entry name" value="SF2_C_RHA"/>
    <property type="match status" value="1"/>
</dbReference>
<name>T1JS67_TETUR</name>
<evidence type="ECO:0000256" key="5">
    <source>
        <dbReference type="ARBA" id="ARBA00038040"/>
    </source>
</evidence>
<feature type="domain" description="Helicase C-terminal" evidence="6">
    <location>
        <begin position="24"/>
        <end position="208"/>
    </location>
</feature>
<accession>T1JS67</accession>
<reference evidence="8" key="1">
    <citation type="submission" date="2011-08" db="EMBL/GenBank/DDBJ databases">
        <authorList>
            <person name="Rombauts S."/>
        </authorList>
    </citation>
    <scope>NUCLEOTIDE SEQUENCE</scope>
    <source>
        <strain evidence="8">London</strain>
    </source>
</reference>
<dbReference type="GO" id="GO:0003723">
    <property type="term" value="F:RNA binding"/>
    <property type="evidence" value="ECO:0007669"/>
    <property type="project" value="TreeGrafter"/>
</dbReference>
<dbReference type="STRING" id="32264.T1JS67"/>
<keyword evidence="4" id="KW-0067">ATP-binding</keyword>
<dbReference type="eggNOG" id="KOG0925">
    <property type="taxonomic scope" value="Eukaryota"/>
</dbReference>
<dbReference type="InterPro" id="IPR001650">
    <property type="entry name" value="Helicase_C-like"/>
</dbReference>
<protein>
    <recommendedName>
        <fullName evidence="6">Helicase C-terminal domain-containing protein</fullName>
    </recommendedName>
</protein>
<evidence type="ECO:0000256" key="1">
    <source>
        <dbReference type="ARBA" id="ARBA00022741"/>
    </source>
</evidence>
<dbReference type="Pfam" id="PF00271">
    <property type="entry name" value="Helicase_C"/>
    <property type="match status" value="1"/>
</dbReference>
<keyword evidence="3" id="KW-0347">Helicase</keyword>
<dbReference type="EnsemblMetazoa" id="tetur01g09430.1">
    <property type="protein sequence ID" value="tetur01g09430.1"/>
    <property type="gene ID" value="tetur01g09430"/>
</dbReference>
<evidence type="ECO:0000259" key="6">
    <source>
        <dbReference type="PROSITE" id="PS51194"/>
    </source>
</evidence>
<evidence type="ECO:0000313" key="7">
    <source>
        <dbReference type="EnsemblMetazoa" id="tetur01g09430.1"/>
    </source>
</evidence>
<dbReference type="GO" id="GO:0005524">
    <property type="term" value="F:ATP binding"/>
    <property type="evidence" value="ECO:0007669"/>
    <property type="project" value="UniProtKB-KW"/>
</dbReference>
<evidence type="ECO:0000256" key="2">
    <source>
        <dbReference type="ARBA" id="ARBA00022801"/>
    </source>
</evidence>
<dbReference type="InterPro" id="IPR007502">
    <property type="entry name" value="Helicase-assoc_dom"/>
</dbReference>